<dbReference type="Pfam" id="PF25608">
    <property type="entry name" value="NAL1_N"/>
    <property type="match status" value="1"/>
</dbReference>
<dbReference type="AlphaFoldDB" id="A0A426YYB7"/>
<dbReference type="PANTHER" id="PTHR31521:SF2">
    <property type="entry name" value="EXPRESSED PROTEIN"/>
    <property type="match status" value="1"/>
</dbReference>
<accession>A0A426YYB7</accession>
<evidence type="ECO:0000259" key="2">
    <source>
        <dbReference type="Pfam" id="PF25608"/>
    </source>
</evidence>
<feature type="domain" description="Nal1 N-terminal" evidence="2">
    <location>
        <begin position="93"/>
        <end position="161"/>
    </location>
</feature>
<name>A0A426YYB7_ENSVE</name>
<sequence>MRLSDNQGNRLGSTQSEESALDTQRNLCSHLPYNQSPLQLIASAGQHSENSAAYFFWATSTLMHGASEGRSNYFENLQKGVLPGHLGHLPTGQQATTLLDLMTIRAFHSKSLRRFSLGTAIGHRIRRGTLTNIPAILVFVARKVHMKWLSHNQCLPSALETMRLNYA</sequence>
<dbReference type="Proteomes" id="UP000287651">
    <property type="component" value="Unassembled WGS sequence"/>
</dbReference>
<evidence type="ECO:0000313" key="4">
    <source>
        <dbReference type="Proteomes" id="UP000287651"/>
    </source>
</evidence>
<gene>
    <name evidence="3" type="ORF">B296_00047690</name>
</gene>
<protein>
    <recommendedName>
        <fullName evidence="2">Nal1 N-terminal domain-containing protein</fullName>
    </recommendedName>
</protein>
<dbReference type="InterPro" id="IPR057905">
    <property type="entry name" value="Nal1_N"/>
</dbReference>
<dbReference type="InterPro" id="IPR057906">
    <property type="entry name" value="Nal1"/>
</dbReference>
<evidence type="ECO:0000256" key="1">
    <source>
        <dbReference type="SAM" id="MobiDB-lite"/>
    </source>
</evidence>
<dbReference type="EMBL" id="AMZH03009500">
    <property type="protein sequence ID" value="RRT56713.1"/>
    <property type="molecule type" value="Genomic_DNA"/>
</dbReference>
<feature type="region of interest" description="Disordered" evidence="1">
    <location>
        <begin position="1"/>
        <end position="23"/>
    </location>
</feature>
<comment type="caution">
    <text evidence="3">The sequence shown here is derived from an EMBL/GenBank/DDBJ whole genome shotgun (WGS) entry which is preliminary data.</text>
</comment>
<evidence type="ECO:0000313" key="3">
    <source>
        <dbReference type="EMBL" id="RRT56713.1"/>
    </source>
</evidence>
<reference evidence="3 4" key="1">
    <citation type="journal article" date="2014" name="Agronomy (Basel)">
        <title>A Draft Genome Sequence for Ensete ventricosum, the Drought-Tolerant Tree Against Hunger.</title>
        <authorList>
            <person name="Harrison J."/>
            <person name="Moore K.A."/>
            <person name="Paszkiewicz K."/>
            <person name="Jones T."/>
            <person name="Grant M."/>
            <person name="Ambacheew D."/>
            <person name="Muzemil S."/>
            <person name="Studholme D.J."/>
        </authorList>
    </citation>
    <scope>NUCLEOTIDE SEQUENCE [LARGE SCALE GENOMIC DNA]</scope>
</reference>
<organism evidence="3 4">
    <name type="scientific">Ensete ventricosum</name>
    <name type="common">Abyssinian banana</name>
    <name type="synonym">Musa ensete</name>
    <dbReference type="NCBI Taxonomy" id="4639"/>
    <lineage>
        <taxon>Eukaryota</taxon>
        <taxon>Viridiplantae</taxon>
        <taxon>Streptophyta</taxon>
        <taxon>Embryophyta</taxon>
        <taxon>Tracheophyta</taxon>
        <taxon>Spermatophyta</taxon>
        <taxon>Magnoliopsida</taxon>
        <taxon>Liliopsida</taxon>
        <taxon>Zingiberales</taxon>
        <taxon>Musaceae</taxon>
        <taxon>Ensete</taxon>
    </lineage>
</organism>
<dbReference type="PANTHER" id="PTHR31521">
    <property type="entry name" value="EXPRESSED PROTEIN"/>
    <property type="match status" value="1"/>
</dbReference>
<proteinExistence type="predicted"/>